<dbReference type="Pfam" id="PF05448">
    <property type="entry name" value="AXE1"/>
    <property type="match status" value="1"/>
</dbReference>
<evidence type="ECO:0000313" key="3">
    <source>
        <dbReference type="Proteomes" id="UP001317779"/>
    </source>
</evidence>
<organism evidence="2 3">
    <name type="scientific">Microbacterium terricola</name>
    <dbReference type="NCBI Taxonomy" id="344163"/>
    <lineage>
        <taxon>Bacteria</taxon>
        <taxon>Bacillati</taxon>
        <taxon>Actinomycetota</taxon>
        <taxon>Actinomycetes</taxon>
        <taxon>Micrococcales</taxon>
        <taxon>Microbacteriaceae</taxon>
        <taxon>Microbacterium</taxon>
    </lineage>
</organism>
<keyword evidence="3" id="KW-1185">Reference proteome</keyword>
<evidence type="ECO:0000313" key="2">
    <source>
        <dbReference type="EMBL" id="BDV29929.1"/>
    </source>
</evidence>
<proteinExistence type="predicted"/>
<dbReference type="PANTHER" id="PTHR40111:SF1">
    <property type="entry name" value="CEPHALOSPORIN-C DEACETYLASE"/>
    <property type="match status" value="1"/>
</dbReference>
<evidence type="ECO:0000259" key="1">
    <source>
        <dbReference type="Pfam" id="PF05448"/>
    </source>
</evidence>
<dbReference type="Gene3D" id="3.40.50.1820">
    <property type="entry name" value="alpha/beta hydrolase"/>
    <property type="match status" value="1"/>
</dbReference>
<dbReference type="InterPro" id="IPR029058">
    <property type="entry name" value="AB_hydrolase_fold"/>
</dbReference>
<dbReference type="InterPro" id="IPR008391">
    <property type="entry name" value="AXE1_dom"/>
</dbReference>
<dbReference type="PANTHER" id="PTHR40111">
    <property type="entry name" value="CEPHALOSPORIN-C DEACETYLASE"/>
    <property type="match status" value="1"/>
</dbReference>
<dbReference type="Proteomes" id="UP001317779">
    <property type="component" value="Chromosome"/>
</dbReference>
<dbReference type="RefSeq" id="WP_263796227.1">
    <property type="nucleotide sequence ID" value="NZ_AP027141.1"/>
</dbReference>
<protein>
    <submittedName>
        <fullName evidence="2">Acetylxylan esterase</fullName>
    </submittedName>
</protein>
<sequence>MPRFDLPLPELRDYRPAVREPADFDDFWSATLAESRAAGGDVVVEPVATPLTLADAYDVTFPGFGGESVKAWLLVPAGADGPLPAVVEFNGYGGGRGLPFERLGWVASGYAHLFMDTRGQGSAWGSGGATADPHGTGPSFPGFMTRGIDAPEEYYYRRVYTDAVRAVDAVRSLPMVDADRVAVCGGSQGGGIAIAAAGLSTGLVAALPDVPFLCHFERAVGFTDSDPYQEVVRYLSVHRRAEDRVFETLSYFDGVNHAKRAQAPALFSAGLMDPVCPPSTVFAAFNHYAAADRSIEVYGHNEHEGGQAYQWAEQAAFLAARVG</sequence>
<dbReference type="SUPFAM" id="SSF53474">
    <property type="entry name" value="alpha/beta-Hydrolases"/>
    <property type="match status" value="1"/>
</dbReference>
<feature type="domain" description="Acetyl xylan esterase" evidence="1">
    <location>
        <begin position="1"/>
        <end position="319"/>
    </location>
</feature>
<reference evidence="2 3" key="1">
    <citation type="submission" date="2022-12" db="EMBL/GenBank/DDBJ databases">
        <title>Microbacterium terricola strain KV-448 chromosome, complete genome.</title>
        <authorList>
            <person name="Oshima T."/>
            <person name="Moriya T."/>
            <person name="Bessho Y."/>
        </authorList>
    </citation>
    <scope>NUCLEOTIDE SEQUENCE [LARGE SCALE GENOMIC DNA]</scope>
    <source>
        <strain evidence="2 3">KV-448</strain>
    </source>
</reference>
<accession>A0ABM8DWG3</accession>
<gene>
    <name evidence="2" type="ORF">Microterr_05890</name>
</gene>
<dbReference type="EMBL" id="AP027141">
    <property type="protein sequence ID" value="BDV29929.1"/>
    <property type="molecule type" value="Genomic_DNA"/>
</dbReference>
<name>A0ABM8DWG3_9MICO</name>
<dbReference type="InterPro" id="IPR039069">
    <property type="entry name" value="CE7"/>
</dbReference>